<dbReference type="GO" id="GO:0015031">
    <property type="term" value="P:protein transport"/>
    <property type="evidence" value="ECO:0007669"/>
    <property type="project" value="InterPro"/>
</dbReference>
<comment type="caution">
    <text evidence="7">The sequence shown here is derived from an EMBL/GenBank/DDBJ whole genome shotgun (WGS) entry which is preliminary data.</text>
</comment>
<dbReference type="RefSeq" id="XP_068352523.1">
    <property type="nucleotide sequence ID" value="XM_068509502.1"/>
</dbReference>
<evidence type="ECO:0000256" key="1">
    <source>
        <dbReference type="ARBA" id="ARBA00004141"/>
    </source>
</evidence>
<comment type="subcellular location">
    <subcellularLocation>
        <location evidence="1">Membrane</location>
        <topology evidence="1">Multi-pass membrane protein</topology>
    </subcellularLocation>
</comment>
<dbReference type="Pfam" id="PF04144">
    <property type="entry name" value="SCAMP"/>
    <property type="match status" value="1"/>
</dbReference>
<keyword evidence="3 6" id="KW-1133">Transmembrane helix</keyword>
<reference evidence="7" key="1">
    <citation type="submission" date="2016-10" db="EMBL/GenBank/DDBJ databases">
        <authorList>
            <person name="Benchimol M."/>
            <person name="Almeida L.G."/>
            <person name="Vasconcelos A.T."/>
            <person name="Perreira-Neves A."/>
            <person name="Rosa I.A."/>
            <person name="Tasca T."/>
            <person name="Bogo M.R."/>
            <person name="de Souza W."/>
        </authorList>
    </citation>
    <scope>NUCLEOTIDE SEQUENCE [LARGE SCALE GENOMIC DNA]</scope>
    <source>
        <strain evidence="7">K</strain>
    </source>
</reference>
<evidence type="ECO:0000256" key="2">
    <source>
        <dbReference type="ARBA" id="ARBA00022692"/>
    </source>
</evidence>
<sequence>MANPFDNTVEDSYNPFAAGSTYDEPAPVAAPTPEPAYSAPSQSTYTQDTYTAPEPDNNYGSSQKSGGGGGGGASSTVKSLFGAITGNKSDYVDPVSGIPISEADLDAREAALNKREAEIQSKESALANGTIVRTENPKNFPPKLNWWRYRPDEDLPESARKLCKFIFYIYLATGIVYLVNVIGCLCCLNSGAAKVTSSPATKIVLSVIYLVIFWPLSFEISYFVLYNSLAGGKAVKFFCFMLTYFIWFGMLVVCAVGLDDGGSVGFIQMINLFSAESGKFVAVIALIFCILACLDAAAMAYTFILLIRYYKKEGLQKKAFSEASTYAAQKAKENPDLIMDVTRENPDLVYGAATTAAKYA</sequence>
<dbReference type="EMBL" id="MLAK01001007">
    <property type="protein sequence ID" value="OHS99386.1"/>
    <property type="molecule type" value="Genomic_DNA"/>
</dbReference>
<dbReference type="VEuPathDB" id="TrichDB:TRFO_34155"/>
<dbReference type="AlphaFoldDB" id="A0A1J4JJP1"/>
<name>A0A1J4JJP1_9EUKA</name>
<proteinExistence type="predicted"/>
<evidence type="ECO:0000313" key="8">
    <source>
        <dbReference type="Proteomes" id="UP000179807"/>
    </source>
</evidence>
<feature type="transmembrane region" description="Helical" evidence="6">
    <location>
        <begin position="278"/>
        <end position="307"/>
    </location>
</feature>
<evidence type="ECO:0000256" key="5">
    <source>
        <dbReference type="SAM" id="MobiDB-lite"/>
    </source>
</evidence>
<dbReference type="Proteomes" id="UP000179807">
    <property type="component" value="Unassembled WGS sequence"/>
</dbReference>
<dbReference type="OrthoDB" id="242866at2759"/>
<gene>
    <name evidence="7" type="ORF">TRFO_34155</name>
</gene>
<evidence type="ECO:0008006" key="9">
    <source>
        <dbReference type="Google" id="ProtNLM"/>
    </source>
</evidence>
<evidence type="ECO:0000313" key="7">
    <source>
        <dbReference type="EMBL" id="OHS99386.1"/>
    </source>
</evidence>
<dbReference type="InterPro" id="IPR007273">
    <property type="entry name" value="SCAMP"/>
</dbReference>
<dbReference type="GeneID" id="94844206"/>
<keyword evidence="4 6" id="KW-0472">Membrane</keyword>
<dbReference type="GO" id="GO:0055038">
    <property type="term" value="C:recycling endosome membrane"/>
    <property type="evidence" value="ECO:0007669"/>
    <property type="project" value="TreeGrafter"/>
</dbReference>
<feature type="region of interest" description="Disordered" evidence="5">
    <location>
        <begin position="1"/>
        <end position="72"/>
    </location>
</feature>
<evidence type="ECO:0000256" key="6">
    <source>
        <dbReference type="SAM" id="Phobius"/>
    </source>
</evidence>
<evidence type="ECO:0000256" key="3">
    <source>
        <dbReference type="ARBA" id="ARBA00022989"/>
    </source>
</evidence>
<protein>
    <recommendedName>
        <fullName evidence="9">Secretory carrier membrane protein</fullName>
    </recommendedName>
</protein>
<organism evidence="7 8">
    <name type="scientific">Tritrichomonas foetus</name>
    <dbReference type="NCBI Taxonomy" id="1144522"/>
    <lineage>
        <taxon>Eukaryota</taxon>
        <taxon>Metamonada</taxon>
        <taxon>Parabasalia</taxon>
        <taxon>Tritrichomonadida</taxon>
        <taxon>Tritrichomonadidae</taxon>
        <taxon>Tritrichomonas</taxon>
    </lineage>
</organism>
<accession>A0A1J4JJP1</accession>
<dbReference type="PANTHER" id="PTHR10687:SF2">
    <property type="entry name" value="SECRETORY CARRIER-ASSOCIATED MEMBRANE PROTEIN"/>
    <property type="match status" value="1"/>
</dbReference>
<dbReference type="PANTHER" id="PTHR10687">
    <property type="entry name" value="SECRETORY CARRIER-ASSOCIATED MEMBRANE PROTEIN SCAMP"/>
    <property type="match status" value="1"/>
</dbReference>
<feature type="transmembrane region" description="Helical" evidence="6">
    <location>
        <begin position="203"/>
        <end position="225"/>
    </location>
</feature>
<feature type="transmembrane region" description="Helical" evidence="6">
    <location>
        <begin position="165"/>
        <end position="191"/>
    </location>
</feature>
<feature type="transmembrane region" description="Helical" evidence="6">
    <location>
        <begin position="237"/>
        <end position="258"/>
    </location>
</feature>
<evidence type="ECO:0000256" key="4">
    <source>
        <dbReference type="ARBA" id="ARBA00023136"/>
    </source>
</evidence>
<feature type="compositionally biased region" description="Polar residues" evidence="5">
    <location>
        <begin position="39"/>
        <end position="50"/>
    </location>
</feature>
<keyword evidence="2 6" id="KW-0812">Transmembrane</keyword>
<keyword evidence="8" id="KW-1185">Reference proteome</keyword>
<dbReference type="GO" id="GO:0032588">
    <property type="term" value="C:trans-Golgi network membrane"/>
    <property type="evidence" value="ECO:0007669"/>
    <property type="project" value="TreeGrafter"/>
</dbReference>